<dbReference type="AlphaFoldDB" id="A0A6C0HWD5"/>
<evidence type="ECO:0000313" key="2">
    <source>
        <dbReference type="EMBL" id="QHT84456.1"/>
    </source>
</evidence>
<evidence type="ECO:0000256" key="1">
    <source>
        <dbReference type="SAM" id="Phobius"/>
    </source>
</evidence>
<keyword evidence="1" id="KW-0812">Transmembrane</keyword>
<proteinExistence type="predicted"/>
<protein>
    <submittedName>
        <fullName evidence="2">Uncharacterized protein</fullName>
    </submittedName>
</protein>
<reference evidence="2" key="1">
    <citation type="journal article" date="2020" name="Nature">
        <title>Giant virus diversity and host interactions through global metagenomics.</title>
        <authorList>
            <person name="Schulz F."/>
            <person name="Roux S."/>
            <person name="Paez-Espino D."/>
            <person name="Jungbluth S."/>
            <person name="Walsh D.A."/>
            <person name="Denef V.J."/>
            <person name="McMahon K.D."/>
            <person name="Konstantinidis K.T."/>
            <person name="Eloe-Fadrosh E.A."/>
            <person name="Kyrpides N.C."/>
            <person name="Woyke T."/>
        </authorList>
    </citation>
    <scope>NUCLEOTIDE SEQUENCE</scope>
    <source>
        <strain evidence="2">GVMAG-M-3300023184-177</strain>
    </source>
</reference>
<name>A0A6C0HWD5_9ZZZZ</name>
<keyword evidence="1" id="KW-0472">Membrane</keyword>
<feature type="transmembrane region" description="Helical" evidence="1">
    <location>
        <begin position="12"/>
        <end position="33"/>
    </location>
</feature>
<organism evidence="2">
    <name type="scientific">viral metagenome</name>
    <dbReference type="NCBI Taxonomy" id="1070528"/>
    <lineage>
        <taxon>unclassified sequences</taxon>
        <taxon>metagenomes</taxon>
        <taxon>organismal metagenomes</taxon>
    </lineage>
</organism>
<sequence>MTEKYHFNVPSTVIWLSHIIIGLFLTYFGYASLKHQIFPDYIWVVCNSKFINFELHTQRC</sequence>
<dbReference type="EMBL" id="MN740018">
    <property type="protein sequence ID" value="QHT84456.1"/>
    <property type="molecule type" value="Genomic_DNA"/>
</dbReference>
<keyword evidence="1" id="KW-1133">Transmembrane helix</keyword>
<accession>A0A6C0HWD5</accession>